<keyword evidence="2" id="KW-1185">Reference proteome</keyword>
<dbReference type="AlphaFoldDB" id="K6YV16"/>
<reference evidence="2" key="1">
    <citation type="journal article" date="2014" name="Environ. Microbiol.">
        <title>Comparative genomics of the marine bacterial genus Glaciecola reveals the high degree of genomic diversity and genomic characteristic for cold adaptation.</title>
        <authorList>
            <person name="Qin Q.L."/>
            <person name="Xie B.B."/>
            <person name="Yu Y."/>
            <person name="Shu Y.L."/>
            <person name="Rong J.C."/>
            <person name="Zhang Y.J."/>
            <person name="Zhao D.L."/>
            <person name="Chen X.L."/>
            <person name="Zhang X.Y."/>
            <person name="Chen B."/>
            <person name="Zhou B.C."/>
            <person name="Zhang Y.Z."/>
        </authorList>
    </citation>
    <scope>NUCLEOTIDE SEQUENCE [LARGE SCALE GENOMIC DNA]</scope>
    <source>
        <strain evidence="2">ACAM 615</strain>
    </source>
</reference>
<dbReference type="Proteomes" id="UP000006251">
    <property type="component" value="Unassembled WGS sequence"/>
</dbReference>
<dbReference type="OrthoDB" id="9881643at2"/>
<proteinExistence type="predicted"/>
<dbReference type="RefSeq" id="WP_006009588.1">
    <property type="nucleotide sequence ID" value="NZ_BAEQ01000016.1"/>
</dbReference>
<gene>
    <name evidence="1" type="ORF">GPAL_0921</name>
</gene>
<sequence>MELLIMLSGLIVSIIIALLVKKALSFIFKGSEDKMISQIKKEVKQWDVFATALIDDIEPPCHTQCKVMFSGGRFSTIKSPLGSKSSSYQIEYWGVETSDKFDTLYVAKAIHDWAQNRPSVNKNSSAPNYERN</sequence>
<dbReference type="EMBL" id="BAEQ01000016">
    <property type="protein sequence ID" value="GAC27801.1"/>
    <property type="molecule type" value="Genomic_DNA"/>
</dbReference>
<protein>
    <submittedName>
        <fullName evidence="1">Uncharacterized protein</fullName>
    </submittedName>
</protein>
<accession>K6YV16</accession>
<organism evidence="1 2">
    <name type="scientific">Brumicola pallidula DSM 14239 = ACAM 615</name>
    <dbReference type="NCBI Taxonomy" id="1121922"/>
    <lineage>
        <taxon>Bacteria</taxon>
        <taxon>Pseudomonadati</taxon>
        <taxon>Pseudomonadota</taxon>
        <taxon>Gammaproteobacteria</taxon>
        <taxon>Alteromonadales</taxon>
        <taxon>Alteromonadaceae</taxon>
        <taxon>Brumicola</taxon>
    </lineage>
</organism>
<evidence type="ECO:0000313" key="2">
    <source>
        <dbReference type="Proteomes" id="UP000006251"/>
    </source>
</evidence>
<name>K6YV16_9ALTE</name>
<comment type="caution">
    <text evidence="1">The sequence shown here is derived from an EMBL/GenBank/DDBJ whole genome shotgun (WGS) entry which is preliminary data.</text>
</comment>
<evidence type="ECO:0000313" key="1">
    <source>
        <dbReference type="EMBL" id="GAC27801.1"/>
    </source>
</evidence>